<dbReference type="InterPro" id="IPR036162">
    <property type="entry name" value="Resolvase-like_N_sf"/>
</dbReference>
<organism evidence="2 3">
    <name type="scientific">Rhodococcus globerulus</name>
    <dbReference type="NCBI Taxonomy" id="33008"/>
    <lineage>
        <taxon>Bacteria</taxon>
        <taxon>Bacillati</taxon>
        <taxon>Actinomycetota</taxon>
        <taxon>Actinomycetes</taxon>
        <taxon>Mycobacteriales</taxon>
        <taxon>Nocardiaceae</taxon>
        <taxon>Rhodococcus</taxon>
    </lineage>
</organism>
<feature type="domain" description="Resolvase/invertase-type recombinase catalytic" evidence="1">
    <location>
        <begin position="1"/>
        <end position="51"/>
    </location>
</feature>
<dbReference type="Proteomes" id="UP001185927">
    <property type="component" value="Unassembled WGS sequence"/>
</dbReference>
<dbReference type="SUPFAM" id="SSF53041">
    <property type="entry name" value="Resolvase-like"/>
    <property type="match status" value="1"/>
</dbReference>
<comment type="caution">
    <text evidence="2">The sequence shown here is derived from an EMBL/GenBank/DDBJ whole genome shotgun (WGS) entry which is preliminary data.</text>
</comment>
<evidence type="ECO:0000259" key="1">
    <source>
        <dbReference type="PROSITE" id="PS51736"/>
    </source>
</evidence>
<gene>
    <name evidence="2" type="ORF">R3Q16_35110</name>
</gene>
<proteinExistence type="predicted"/>
<accession>A0ABU4C5M3</accession>
<evidence type="ECO:0000313" key="2">
    <source>
        <dbReference type="EMBL" id="MDV6271816.1"/>
    </source>
</evidence>
<keyword evidence="3" id="KW-1185">Reference proteome</keyword>
<name>A0ABU4C5M3_RHOGO</name>
<reference evidence="2 3" key="1">
    <citation type="submission" date="2023-10" db="EMBL/GenBank/DDBJ databases">
        <title>Development of a sustainable strategy for remediation of hydrocarbon-contaminated territories based on the waste exchange concept.</title>
        <authorList>
            <person name="Krivoruchko A."/>
        </authorList>
    </citation>
    <scope>NUCLEOTIDE SEQUENCE [LARGE SCALE GENOMIC DNA]</scope>
    <source>
        <strain evidence="2 3">IEGM 1203</strain>
    </source>
</reference>
<dbReference type="Pfam" id="PF00239">
    <property type="entry name" value="Resolvase"/>
    <property type="match status" value="1"/>
</dbReference>
<evidence type="ECO:0000313" key="3">
    <source>
        <dbReference type="Proteomes" id="UP001185927"/>
    </source>
</evidence>
<dbReference type="Gene3D" id="3.40.50.1390">
    <property type="entry name" value="Resolvase, N-terminal catalytic domain"/>
    <property type="match status" value="1"/>
</dbReference>
<sequence length="51" mass="5259">MLFGYARLSSAEQNPAHQIDALAGAGIDAGNIHVDQAGGAKASRPQLDVVR</sequence>
<dbReference type="PROSITE" id="PS51736">
    <property type="entry name" value="RECOMBINASES_3"/>
    <property type="match status" value="1"/>
</dbReference>
<dbReference type="RefSeq" id="WP_317546521.1">
    <property type="nucleotide sequence ID" value="NZ_JAWLKB010000094.1"/>
</dbReference>
<dbReference type="InterPro" id="IPR006119">
    <property type="entry name" value="Resolv_N"/>
</dbReference>
<dbReference type="EMBL" id="JAWLKB010000094">
    <property type="protein sequence ID" value="MDV6271816.1"/>
    <property type="molecule type" value="Genomic_DNA"/>
</dbReference>
<protein>
    <submittedName>
        <fullName evidence="2">Recombinase family protein</fullName>
    </submittedName>
</protein>